<evidence type="ECO:0008006" key="2">
    <source>
        <dbReference type="Google" id="ProtNLM"/>
    </source>
</evidence>
<protein>
    <recommendedName>
        <fullName evidence="2">FipA</fullName>
    </recommendedName>
</protein>
<dbReference type="EMBL" id="MG764553">
    <property type="protein sequence ID" value="AWF77613.1"/>
    <property type="molecule type" value="Genomic_DNA"/>
</dbReference>
<reference evidence="1" key="1">
    <citation type="submission" date="2018-01" db="EMBL/GenBank/DDBJ databases">
        <title>Complete sequence of pA3295-KPC.</title>
        <authorList>
            <person name="Shen Y."/>
            <person name="Feng J."/>
            <person name="Zhao Y."/>
            <person name="Qu D."/>
            <person name="Zhan Z."/>
            <person name="Jiang X."/>
            <person name="Zeng L."/>
        </authorList>
    </citation>
    <scope>NUCLEOTIDE SEQUENCE</scope>
    <source>
        <strain evidence="1">A3295</strain>
        <plasmid evidence="1">pA3295-KPC</plasmid>
    </source>
</reference>
<proteinExistence type="predicted"/>
<sequence>MEQTDKRKQDKLKFDRVINLARRLPQPAIHDLLRALILPIQADYLLAVGTEGQDARPDMNEREFFFTKIIWAMDYTHMKSLRLAAEDFPLALATAKILPWPWGESSYRSALADIGEHEKPRGSHRMMPSTGVKITTIIS</sequence>
<dbReference type="Pfam" id="PF20457">
    <property type="entry name" value="DUF6710"/>
    <property type="match status" value="1"/>
</dbReference>
<dbReference type="AlphaFoldDB" id="A0A2S1JH04"/>
<dbReference type="RefSeq" id="WP_226867058.1">
    <property type="nucleotide sequence ID" value="NZ_JAHXAF010000065.1"/>
</dbReference>
<accession>A0A2S1JH04</accession>
<dbReference type="InterPro" id="IPR046556">
    <property type="entry name" value="DUF6710"/>
</dbReference>
<evidence type="ECO:0000313" key="1">
    <source>
        <dbReference type="EMBL" id="AWF77613.1"/>
    </source>
</evidence>
<geneLocation type="plasmid" evidence="1">
    <name>pA3295-KPC</name>
</geneLocation>
<name>A0A2S1JH04_KLEPN</name>
<keyword evidence="1" id="KW-0614">Plasmid</keyword>
<organism evidence="1">
    <name type="scientific">Klebsiella pneumoniae</name>
    <dbReference type="NCBI Taxonomy" id="573"/>
    <lineage>
        <taxon>Bacteria</taxon>
        <taxon>Pseudomonadati</taxon>
        <taxon>Pseudomonadota</taxon>
        <taxon>Gammaproteobacteria</taxon>
        <taxon>Enterobacterales</taxon>
        <taxon>Enterobacteriaceae</taxon>
        <taxon>Klebsiella/Raoultella group</taxon>
        <taxon>Klebsiella</taxon>
        <taxon>Klebsiella pneumoniae complex</taxon>
    </lineage>
</organism>